<dbReference type="Gramene" id="rna-AYBTSS11_LOCUS31219">
    <property type="protein sequence ID" value="CAJ1979008.1"/>
    <property type="gene ID" value="gene-AYBTSS11_LOCUS31219"/>
</dbReference>
<accession>A0AA87B9F2</accession>
<dbReference type="InterPro" id="IPR050262">
    <property type="entry name" value="Ribose-5P_isomerase"/>
</dbReference>
<evidence type="ECO:0000256" key="1">
    <source>
        <dbReference type="ARBA" id="ARBA00001713"/>
    </source>
</evidence>
<dbReference type="Proteomes" id="UP001189624">
    <property type="component" value="Chromosome 11"/>
</dbReference>
<dbReference type="EMBL" id="OY731408">
    <property type="protein sequence ID" value="CAJ1979008.1"/>
    <property type="molecule type" value="Genomic_DNA"/>
</dbReference>
<evidence type="ECO:0000313" key="3">
    <source>
        <dbReference type="EMBL" id="CAJ1979008.1"/>
    </source>
</evidence>
<dbReference type="PANTHER" id="PTHR43748:SF3">
    <property type="entry name" value="RIBOSE-5-PHOSPHATE ISOMERASE 3, CHLOROPLASTIC-RELATED"/>
    <property type="match status" value="1"/>
</dbReference>
<dbReference type="AlphaFoldDB" id="A0AA87B9F2"/>
<name>A0AA87B9F2_9FABA</name>
<organism evidence="3 4">
    <name type="scientific">Sphenostylis stenocarpa</name>
    <dbReference type="NCBI Taxonomy" id="92480"/>
    <lineage>
        <taxon>Eukaryota</taxon>
        <taxon>Viridiplantae</taxon>
        <taxon>Streptophyta</taxon>
        <taxon>Embryophyta</taxon>
        <taxon>Tracheophyta</taxon>
        <taxon>Spermatophyta</taxon>
        <taxon>Magnoliopsida</taxon>
        <taxon>eudicotyledons</taxon>
        <taxon>Gunneridae</taxon>
        <taxon>Pentapetalae</taxon>
        <taxon>rosids</taxon>
        <taxon>fabids</taxon>
        <taxon>Fabales</taxon>
        <taxon>Fabaceae</taxon>
        <taxon>Papilionoideae</taxon>
        <taxon>50 kb inversion clade</taxon>
        <taxon>NPAAA clade</taxon>
        <taxon>indigoferoid/millettioid clade</taxon>
        <taxon>Phaseoleae</taxon>
        <taxon>Sphenostylis</taxon>
    </lineage>
</organism>
<sequence>MEQQTHSLGIPSSSSMIIHASDLVIDGINVVNPDLNLVKGYVSVRTWGLAMPVVQFCCKYNLDLLQQLFKEEGCDAKLRLDKYVVEHGLVTTMTICHDKYGAKGKNKCEKRISKYWSEKLSKLEIYINGN</sequence>
<protein>
    <submittedName>
        <fullName evidence="3">Uncharacterized protein</fullName>
    </submittedName>
</protein>
<dbReference type="GO" id="GO:0004751">
    <property type="term" value="F:ribose-5-phosphate isomerase activity"/>
    <property type="evidence" value="ECO:0007669"/>
    <property type="project" value="UniProtKB-EC"/>
</dbReference>
<evidence type="ECO:0000256" key="2">
    <source>
        <dbReference type="ARBA" id="ARBA00004921"/>
    </source>
</evidence>
<comment type="pathway">
    <text evidence="2">Carbohydrate degradation.</text>
</comment>
<proteinExistence type="predicted"/>
<reference evidence="3" key="1">
    <citation type="submission" date="2023-10" db="EMBL/GenBank/DDBJ databases">
        <authorList>
            <person name="Domelevo Entfellner J.-B."/>
        </authorList>
    </citation>
    <scope>NUCLEOTIDE SEQUENCE</scope>
</reference>
<keyword evidence="4" id="KW-1185">Reference proteome</keyword>
<gene>
    <name evidence="3" type="ORF">AYBTSS11_LOCUS31219</name>
</gene>
<dbReference type="PANTHER" id="PTHR43748">
    <property type="entry name" value="RIBOSE-5-PHOSPHATE ISOMERASE 3, CHLOROPLASTIC-RELATED"/>
    <property type="match status" value="1"/>
</dbReference>
<evidence type="ECO:0000313" key="4">
    <source>
        <dbReference type="Proteomes" id="UP001189624"/>
    </source>
</evidence>
<comment type="catalytic activity">
    <reaction evidence="1">
        <text>aldehydo-D-ribose 5-phosphate = D-ribulose 5-phosphate</text>
        <dbReference type="Rhea" id="RHEA:14657"/>
        <dbReference type="ChEBI" id="CHEBI:58121"/>
        <dbReference type="ChEBI" id="CHEBI:58273"/>
        <dbReference type="EC" id="5.3.1.6"/>
    </reaction>
</comment>